<evidence type="ECO:0000313" key="2">
    <source>
        <dbReference type="Proteomes" id="UP000008783"/>
    </source>
</evidence>
<dbReference type="EMBL" id="DS178274">
    <property type="protein sequence ID" value="EFP80136.2"/>
    <property type="molecule type" value="Genomic_DNA"/>
</dbReference>
<gene>
    <name evidence="1" type="ORF">PGTG_05361</name>
</gene>
<dbReference type="Proteomes" id="UP000008783">
    <property type="component" value="Unassembled WGS sequence"/>
</dbReference>
<keyword evidence="2" id="KW-1185">Reference proteome</keyword>
<proteinExistence type="predicted"/>
<protein>
    <submittedName>
        <fullName evidence="1">Uncharacterized protein</fullName>
    </submittedName>
</protein>
<dbReference type="HOGENOM" id="CLU_069872_0_0_1"/>
<evidence type="ECO:0000313" key="1">
    <source>
        <dbReference type="EMBL" id="EFP80136.2"/>
    </source>
</evidence>
<dbReference type="AlphaFoldDB" id="E3K799"/>
<dbReference type="KEGG" id="pgr:PGTG_05361"/>
<reference evidence="2" key="2">
    <citation type="journal article" date="2011" name="Proc. Natl. Acad. Sci. U.S.A.">
        <title>Obligate biotrophy features unraveled by the genomic analysis of rust fungi.</title>
        <authorList>
            <person name="Duplessis S."/>
            <person name="Cuomo C.A."/>
            <person name="Lin Y.-C."/>
            <person name="Aerts A."/>
            <person name="Tisserant E."/>
            <person name="Veneault-Fourrey C."/>
            <person name="Joly D.L."/>
            <person name="Hacquard S."/>
            <person name="Amselem J."/>
            <person name="Cantarel B.L."/>
            <person name="Chiu R."/>
            <person name="Coutinho P.M."/>
            <person name="Feau N."/>
            <person name="Field M."/>
            <person name="Frey P."/>
            <person name="Gelhaye E."/>
            <person name="Goldberg J."/>
            <person name="Grabherr M.G."/>
            <person name="Kodira C.D."/>
            <person name="Kohler A."/>
            <person name="Kuees U."/>
            <person name="Lindquist E.A."/>
            <person name="Lucas S.M."/>
            <person name="Mago R."/>
            <person name="Mauceli E."/>
            <person name="Morin E."/>
            <person name="Murat C."/>
            <person name="Pangilinan J.L."/>
            <person name="Park R."/>
            <person name="Pearson M."/>
            <person name="Quesneville H."/>
            <person name="Rouhier N."/>
            <person name="Sakthikumar S."/>
            <person name="Salamov A.A."/>
            <person name="Schmutz J."/>
            <person name="Selles B."/>
            <person name="Shapiro H."/>
            <person name="Tanguay P."/>
            <person name="Tuskan G.A."/>
            <person name="Henrissat B."/>
            <person name="Van de Peer Y."/>
            <person name="Rouze P."/>
            <person name="Ellis J.G."/>
            <person name="Dodds P.N."/>
            <person name="Schein J.E."/>
            <person name="Zhong S."/>
            <person name="Hamelin R.C."/>
            <person name="Grigoriev I.V."/>
            <person name="Szabo L.J."/>
            <person name="Martin F."/>
        </authorList>
    </citation>
    <scope>NUCLEOTIDE SEQUENCE [LARGE SCALE GENOMIC DNA]</scope>
    <source>
        <strain evidence="2">CRL 75-36-700-3 / race SCCL</strain>
    </source>
</reference>
<organism evidence="1 2">
    <name type="scientific">Puccinia graminis f. sp. tritici (strain CRL 75-36-700-3 / race SCCL)</name>
    <name type="common">Black stem rust fungus</name>
    <dbReference type="NCBI Taxonomy" id="418459"/>
    <lineage>
        <taxon>Eukaryota</taxon>
        <taxon>Fungi</taxon>
        <taxon>Dikarya</taxon>
        <taxon>Basidiomycota</taxon>
        <taxon>Pucciniomycotina</taxon>
        <taxon>Pucciniomycetes</taxon>
        <taxon>Pucciniales</taxon>
        <taxon>Pucciniaceae</taxon>
        <taxon>Puccinia</taxon>
    </lineage>
</organism>
<reference key="1">
    <citation type="submission" date="2007-01" db="EMBL/GenBank/DDBJ databases">
        <title>The Genome Sequence of Puccinia graminis f. sp. tritici Strain CRL 75-36-700-3.</title>
        <authorList>
            <consortium name="The Broad Institute Genome Sequencing Platform"/>
            <person name="Birren B."/>
            <person name="Lander E."/>
            <person name="Galagan J."/>
            <person name="Nusbaum C."/>
            <person name="Devon K."/>
            <person name="Cuomo C."/>
            <person name="Jaffe D."/>
            <person name="Butler J."/>
            <person name="Alvarez P."/>
            <person name="Gnerre S."/>
            <person name="Grabherr M."/>
            <person name="Mauceli E."/>
            <person name="Brockman W."/>
            <person name="Young S."/>
            <person name="LaButti K."/>
            <person name="Sykes S."/>
            <person name="DeCaprio D."/>
            <person name="Crawford M."/>
            <person name="Koehrsen M."/>
            <person name="Engels R."/>
            <person name="Montgomery P."/>
            <person name="Pearson M."/>
            <person name="Howarth C."/>
            <person name="Larson L."/>
            <person name="White J."/>
            <person name="Zeng Q."/>
            <person name="Kodira C."/>
            <person name="Yandava C."/>
            <person name="Alvarado L."/>
            <person name="O'Leary S."/>
            <person name="Szabo L."/>
            <person name="Dean R."/>
            <person name="Schein J."/>
        </authorList>
    </citation>
    <scope>NUCLEOTIDE SEQUENCE</scope>
    <source>
        <strain>CRL 75-36-700-3</strain>
    </source>
</reference>
<accession>E3K799</accession>
<dbReference type="VEuPathDB" id="FungiDB:PGTG_05361"/>
<sequence>MSKININRGEPTFMPISEAAKSAEQYLKKGKEIEEPRIKSTSMSSNTSRYNGVRILGEEKPRDTPKIHAVNPTQQSFRKVTPSIVSALQSHSFHGLPSSKSSVKQVQTSQSSKWIPPYSQVRILESDARCSICPEVYRSPTLNDLEDIKWSTIYNCPKCLSFYHIGCVKCTSCPKCTTRDPIPTVEATIPTVEAHNPTVKAPVLTSKVTSHLKKFAKFAGDFWNDYIFD</sequence>
<dbReference type="RefSeq" id="XP_003324555.2">
    <property type="nucleotide sequence ID" value="XM_003324507.2"/>
</dbReference>
<dbReference type="GeneID" id="10534315"/>
<dbReference type="InParanoid" id="E3K799"/>
<name>E3K799_PUCGT</name>